<evidence type="ECO:0000313" key="3">
    <source>
        <dbReference type="Proteomes" id="UP000033866"/>
    </source>
</evidence>
<protein>
    <submittedName>
        <fullName evidence="2">Uncharacterized protein</fullName>
    </submittedName>
</protein>
<gene>
    <name evidence="2" type="ORF">UR61_C0011G0002</name>
</gene>
<reference evidence="2 3" key="1">
    <citation type="journal article" date="2015" name="Nature">
        <title>rRNA introns, odd ribosomes, and small enigmatic genomes across a large radiation of phyla.</title>
        <authorList>
            <person name="Brown C.T."/>
            <person name="Hug L.A."/>
            <person name="Thomas B.C."/>
            <person name="Sharon I."/>
            <person name="Castelle C.J."/>
            <person name="Singh A."/>
            <person name="Wilkins M.J."/>
            <person name="Williams K.H."/>
            <person name="Banfield J.F."/>
        </authorList>
    </citation>
    <scope>NUCLEOTIDE SEQUENCE [LARGE SCALE GENOMIC DNA]</scope>
</reference>
<sequence>MLKLSKKVALPIITIVLVGVAVGGYFLFKDFKLPSYFVDRYSELLEYCDTEKSESGLKVSCKALMLDIRPNDGSPMVTSLVIANDEELKEYTITEKEEVFAFTNDILQFKKLKPVIINIQYTKINSIKYGVSSITFEDIPETYIQEIVNRDIEEIMGMDKSSTTILNSFDFCPRPETLPDYVIKKEEYAKYWSENILPEEEYRKLLFLDYEDFTIEKFKLCNSSKNLEYSRICDFKEIKNSDLLPKTIPQLFISSKNIVYYGEIDEQNQDTLKRASLLLDHFHYNYGKIIEIIVGLDSFISYIQATDKLPSISLCTLFEIYDNLAEADKRFENGRDYIQILLLETMAKPQSSSCSIAYNDALVDSTGIYLRNYFFSPSIQEFEIFEECNNLNFFVK</sequence>
<proteinExistence type="predicted"/>
<keyword evidence="1" id="KW-0472">Membrane</keyword>
<dbReference type="Proteomes" id="UP000033866">
    <property type="component" value="Unassembled WGS sequence"/>
</dbReference>
<feature type="transmembrane region" description="Helical" evidence="1">
    <location>
        <begin position="9"/>
        <end position="28"/>
    </location>
</feature>
<dbReference type="EMBL" id="LBPV01000011">
    <property type="protein sequence ID" value="KKP65798.1"/>
    <property type="molecule type" value="Genomic_DNA"/>
</dbReference>
<evidence type="ECO:0000256" key="1">
    <source>
        <dbReference type="SAM" id="Phobius"/>
    </source>
</evidence>
<evidence type="ECO:0000313" key="2">
    <source>
        <dbReference type="EMBL" id="KKP65798.1"/>
    </source>
</evidence>
<keyword evidence="1" id="KW-1133">Transmembrane helix</keyword>
<dbReference type="AlphaFoldDB" id="A0A0G0B8T7"/>
<accession>A0A0G0B8T7</accession>
<comment type="caution">
    <text evidence="2">The sequence shown here is derived from an EMBL/GenBank/DDBJ whole genome shotgun (WGS) entry which is preliminary data.</text>
</comment>
<name>A0A0G0B8T7_9BACT</name>
<organism evidence="2 3">
    <name type="scientific">candidate division WS6 bacterium GW2011_GWE1_34_7</name>
    <dbReference type="NCBI Taxonomy" id="1619093"/>
    <lineage>
        <taxon>Bacteria</taxon>
        <taxon>Candidatus Dojkabacteria</taxon>
    </lineage>
</organism>
<keyword evidence="1" id="KW-0812">Transmembrane</keyword>